<feature type="domain" description="Putative zinc-finger" evidence="4">
    <location>
        <begin position="22"/>
        <end position="51"/>
    </location>
</feature>
<evidence type="ECO:0000259" key="4">
    <source>
        <dbReference type="Pfam" id="PF13490"/>
    </source>
</evidence>
<evidence type="ECO:0000256" key="3">
    <source>
        <dbReference type="SAM" id="MobiDB-lite"/>
    </source>
</evidence>
<dbReference type="AlphaFoldDB" id="A0A3G6IZF3"/>
<keyword evidence="1" id="KW-0805">Transcription regulation</keyword>
<dbReference type="OrthoDB" id="4425192at2"/>
<feature type="region of interest" description="Disordered" evidence="3">
    <location>
        <begin position="1"/>
        <end position="20"/>
    </location>
</feature>
<name>A0A3G6IZF3_9CORY</name>
<evidence type="ECO:0000256" key="1">
    <source>
        <dbReference type="ARBA" id="ARBA00023015"/>
    </source>
</evidence>
<reference evidence="5 6" key="1">
    <citation type="submission" date="2018-11" db="EMBL/GenBank/DDBJ databases">
        <authorList>
            <person name="Kleinhagauer T."/>
            <person name="Glaeser S.P."/>
            <person name="Spergser J."/>
            <person name="Ruckert C."/>
            <person name="Kaempfer P."/>
            <person name="Busse H.-J."/>
        </authorList>
    </citation>
    <scope>NUCLEOTIDE SEQUENCE [LARGE SCALE GENOMIC DNA]</scope>
    <source>
        <strain evidence="5 6">W8</strain>
    </source>
</reference>
<dbReference type="KEGG" id="cgk:CGERO_04270"/>
<evidence type="ECO:0000313" key="6">
    <source>
        <dbReference type="Proteomes" id="UP000271587"/>
    </source>
</evidence>
<evidence type="ECO:0000256" key="2">
    <source>
        <dbReference type="ARBA" id="ARBA00023163"/>
    </source>
</evidence>
<proteinExistence type="predicted"/>
<dbReference type="InterPro" id="IPR027383">
    <property type="entry name" value="Znf_put"/>
</dbReference>
<keyword evidence="6" id="KW-1185">Reference proteome</keyword>
<dbReference type="EMBL" id="CP033897">
    <property type="protein sequence ID" value="AZA11171.1"/>
    <property type="molecule type" value="Genomic_DNA"/>
</dbReference>
<dbReference type="Proteomes" id="UP000271587">
    <property type="component" value="Chromosome"/>
</dbReference>
<dbReference type="Pfam" id="PF13490">
    <property type="entry name" value="zf-HC2"/>
    <property type="match status" value="1"/>
</dbReference>
<dbReference type="InterPro" id="IPR041916">
    <property type="entry name" value="Anti_sigma_zinc_sf"/>
</dbReference>
<keyword evidence="2" id="KW-0804">Transcription</keyword>
<dbReference type="Gene3D" id="1.10.10.1320">
    <property type="entry name" value="Anti-sigma factor, zinc-finger domain"/>
    <property type="match status" value="1"/>
</dbReference>
<evidence type="ECO:0000313" key="5">
    <source>
        <dbReference type="EMBL" id="AZA11171.1"/>
    </source>
</evidence>
<sequence>MHDAGTPKRKRRFSSIDHPNPEAVAAFVDDELSSTAKHRVHIHLVHCEECRDEVNRQRLASARLRACEDVSAPEPLLHRLQSIAKSCPDGPGVEDTVMERFSLRSSIEQASRRFRHLREEG</sequence>
<accession>A0A3G6IZF3</accession>
<dbReference type="RefSeq" id="WP_123933622.1">
    <property type="nucleotide sequence ID" value="NZ_CP033897.1"/>
</dbReference>
<organism evidence="5 6">
    <name type="scientific">Corynebacterium gerontici</name>
    <dbReference type="NCBI Taxonomy" id="2079234"/>
    <lineage>
        <taxon>Bacteria</taxon>
        <taxon>Bacillati</taxon>
        <taxon>Actinomycetota</taxon>
        <taxon>Actinomycetes</taxon>
        <taxon>Mycobacteriales</taxon>
        <taxon>Corynebacteriaceae</taxon>
        <taxon>Corynebacterium</taxon>
    </lineage>
</organism>
<protein>
    <submittedName>
        <fullName evidence="5">Anti-sigma-E factor RseA</fullName>
    </submittedName>
</protein>
<gene>
    <name evidence="5" type="primary">rseA</name>
    <name evidence="5" type="ORF">CGERO_04270</name>
</gene>